<dbReference type="Proteomes" id="UP000002417">
    <property type="component" value="Chromosome"/>
</dbReference>
<dbReference type="Gene3D" id="3.90.25.10">
    <property type="entry name" value="UDP-galactose 4-epimerase, domain 1"/>
    <property type="match status" value="1"/>
</dbReference>
<dbReference type="HOGENOM" id="CLU_007383_10_6_5"/>
<name>A7IC27_XANP2</name>
<dbReference type="STRING" id="78245.Xaut_0312"/>
<dbReference type="InterPro" id="IPR036291">
    <property type="entry name" value="NAD(P)-bd_dom_sf"/>
</dbReference>
<dbReference type="KEGG" id="xau:Xaut_0312"/>
<dbReference type="Gene3D" id="3.40.50.720">
    <property type="entry name" value="NAD(P)-binding Rossmann-like Domain"/>
    <property type="match status" value="1"/>
</dbReference>
<dbReference type="InterPro" id="IPR051604">
    <property type="entry name" value="Ergot_Alk_Oxidoreductase"/>
</dbReference>
<dbReference type="Pfam" id="PF05368">
    <property type="entry name" value="NmrA"/>
    <property type="match status" value="1"/>
</dbReference>
<dbReference type="PANTHER" id="PTHR43162">
    <property type="match status" value="1"/>
</dbReference>
<evidence type="ECO:0000313" key="3">
    <source>
        <dbReference type="Proteomes" id="UP000002417"/>
    </source>
</evidence>
<dbReference type="SUPFAM" id="SSF51735">
    <property type="entry name" value="NAD(P)-binding Rossmann-fold domains"/>
    <property type="match status" value="1"/>
</dbReference>
<evidence type="ECO:0000313" key="2">
    <source>
        <dbReference type="EMBL" id="ABS65570.1"/>
    </source>
</evidence>
<accession>A7IC27</accession>
<dbReference type="PhylomeDB" id="A7IC27"/>
<dbReference type="CDD" id="cd05269">
    <property type="entry name" value="TMR_SDR_a"/>
    <property type="match status" value="1"/>
</dbReference>
<feature type="domain" description="NmrA-like" evidence="1">
    <location>
        <begin position="23"/>
        <end position="262"/>
    </location>
</feature>
<keyword evidence="3" id="KW-1185">Reference proteome</keyword>
<reference evidence="2 3" key="1">
    <citation type="submission" date="2007-07" db="EMBL/GenBank/DDBJ databases">
        <title>Complete sequence of chromosome of Xanthobacter autotrophicus Py2.</title>
        <authorList>
            <consortium name="US DOE Joint Genome Institute"/>
            <person name="Copeland A."/>
            <person name="Lucas S."/>
            <person name="Lapidus A."/>
            <person name="Barry K."/>
            <person name="Glavina del Rio T."/>
            <person name="Hammon N."/>
            <person name="Israni S."/>
            <person name="Dalin E."/>
            <person name="Tice H."/>
            <person name="Pitluck S."/>
            <person name="Sims D."/>
            <person name="Brettin T."/>
            <person name="Bruce D."/>
            <person name="Detter J.C."/>
            <person name="Han C."/>
            <person name="Tapia R."/>
            <person name="Brainard J."/>
            <person name="Schmutz J."/>
            <person name="Larimer F."/>
            <person name="Land M."/>
            <person name="Hauser L."/>
            <person name="Kyrpides N."/>
            <person name="Kim E."/>
            <person name="Ensigns S.A."/>
            <person name="Richardson P."/>
        </authorList>
    </citation>
    <scope>NUCLEOTIDE SEQUENCE [LARGE SCALE GENOMIC DNA]</scope>
    <source>
        <strain evidence="3">ATCC BAA-1158 / Py2</strain>
    </source>
</reference>
<proteinExistence type="predicted"/>
<dbReference type="PANTHER" id="PTHR43162:SF1">
    <property type="entry name" value="PRESTALK A DIFFERENTIATION PROTEIN A"/>
    <property type="match status" value="1"/>
</dbReference>
<sequence>MYLPDTWFPMETYQAAFREQDMSDAILVIGATGNVGRPLVEALKARGARVRAASRSGKAVDGAEGVAFDIADPATFGPALAGVKSAFVMLPTGSMDPKGQLLPLIAAAAARKVKVVFQSVLGADADEAIPYRQVERALEASGTPYVILRPNWFADNFHTFWKPGLDHGVIAVPAGAGKSSFIDTRDIAESAAAALTSDRFDGRAFNLTGPEALGYGDAAAILAPVIGRPVTYTPIDDGTFVGILVGAGVPQDYARFLASIFVPVREGWTAAVTTDVETLTGHAPRSLETYAKDNADRLK</sequence>
<dbReference type="InterPro" id="IPR008030">
    <property type="entry name" value="NmrA-like"/>
</dbReference>
<dbReference type="EMBL" id="CP000781">
    <property type="protein sequence ID" value="ABS65570.1"/>
    <property type="molecule type" value="Genomic_DNA"/>
</dbReference>
<dbReference type="eggNOG" id="COG0702">
    <property type="taxonomic scope" value="Bacteria"/>
</dbReference>
<dbReference type="AlphaFoldDB" id="A7IC27"/>
<organism evidence="2 3">
    <name type="scientific">Xanthobacter autotrophicus (strain ATCC BAA-1158 / Py2)</name>
    <dbReference type="NCBI Taxonomy" id="78245"/>
    <lineage>
        <taxon>Bacteria</taxon>
        <taxon>Pseudomonadati</taxon>
        <taxon>Pseudomonadota</taxon>
        <taxon>Alphaproteobacteria</taxon>
        <taxon>Hyphomicrobiales</taxon>
        <taxon>Xanthobacteraceae</taxon>
        <taxon>Xanthobacter</taxon>
    </lineage>
</organism>
<evidence type="ECO:0000259" key="1">
    <source>
        <dbReference type="Pfam" id="PF05368"/>
    </source>
</evidence>
<protein>
    <submittedName>
        <fullName evidence="2">NmrA family protein</fullName>
    </submittedName>
</protein>
<gene>
    <name evidence="2" type="ordered locus">Xaut_0312</name>
</gene>